<name>A0ABM6D8K5_9BACL</name>
<sequence length="87" mass="9347">MQVVRQDVALLAANGLRRINSGFVPELISTLRYPAGVSASLLHILTCLLFKDLNKSAQKVAAVLISKQVVIALLLHGSVSSSQRHCP</sequence>
<protein>
    <submittedName>
        <fullName evidence="1">Uncharacterized protein</fullName>
    </submittedName>
</protein>
<dbReference type="EMBL" id="CP016534">
    <property type="protein sequence ID" value="ANU11578.1"/>
    <property type="molecule type" value="Genomic_DNA"/>
</dbReference>
<organism evidence="1 2">
    <name type="scientific">Planococcus antarcticus DSM 14505</name>
    <dbReference type="NCBI Taxonomy" id="1185653"/>
    <lineage>
        <taxon>Bacteria</taxon>
        <taxon>Bacillati</taxon>
        <taxon>Bacillota</taxon>
        <taxon>Bacilli</taxon>
        <taxon>Bacillales</taxon>
        <taxon>Caryophanaceae</taxon>
        <taxon>Planococcus</taxon>
    </lineage>
</organism>
<reference evidence="1" key="1">
    <citation type="submission" date="2016-10" db="EMBL/GenBank/DDBJ databases">
        <authorList>
            <person name="See-Too W.S."/>
        </authorList>
    </citation>
    <scope>NUCLEOTIDE SEQUENCE</scope>
    <source>
        <strain evidence="1">DSM 14505</strain>
    </source>
</reference>
<keyword evidence="2" id="KW-1185">Reference proteome</keyword>
<dbReference type="Proteomes" id="UP000092661">
    <property type="component" value="Chromosome"/>
</dbReference>
<evidence type="ECO:0000313" key="1">
    <source>
        <dbReference type="EMBL" id="ANU11578.1"/>
    </source>
</evidence>
<evidence type="ECO:0000313" key="2">
    <source>
        <dbReference type="Proteomes" id="UP000092661"/>
    </source>
</evidence>
<proteinExistence type="predicted"/>
<accession>A0ABM6D8K5</accession>
<gene>
    <name evidence="1" type="ORF">BBH88_15500</name>
</gene>